<reference evidence="1" key="2">
    <citation type="submission" date="2022-06" db="UniProtKB">
        <authorList>
            <consortium name="EnsemblMetazoa"/>
        </authorList>
    </citation>
    <scope>IDENTIFICATION</scope>
    <source>
        <strain evidence="1">PS312</strain>
    </source>
</reference>
<evidence type="ECO:0000313" key="2">
    <source>
        <dbReference type="Proteomes" id="UP000005239"/>
    </source>
</evidence>
<dbReference type="Proteomes" id="UP000005239">
    <property type="component" value="Unassembled WGS sequence"/>
</dbReference>
<sequence>MSHSKSLESIMNLPRSSMSTIRQMLWDKMENKNLDLIIPWFIEELRMASERSRSFGQKFSRRCRQCHDDSPDQRAFCANITCSILICT</sequence>
<name>A0A2A6BEP7_PRIPA</name>
<dbReference type="AlphaFoldDB" id="A0A2A6BEP7"/>
<accession>A0A8R1YZ05</accession>
<protein>
    <submittedName>
        <fullName evidence="1">Uncharacterized protein</fullName>
    </submittedName>
</protein>
<evidence type="ECO:0000313" key="1">
    <source>
        <dbReference type="EnsemblMetazoa" id="PPA36983.1"/>
    </source>
</evidence>
<organism evidence="1 2">
    <name type="scientific">Pristionchus pacificus</name>
    <name type="common">Parasitic nematode worm</name>
    <dbReference type="NCBI Taxonomy" id="54126"/>
    <lineage>
        <taxon>Eukaryota</taxon>
        <taxon>Metazoa</taxon>
        <taxon>Ecdysozoa</taxon>
        <taxon>Nematoda</taxon>
        <taxon>Chromadorea</taxon>
        <taxon>Rhabditida</taxon>
        <taxon>Rhabditina</taxon>
        <taxon>Diplogasteromorpha</taxon>
        <taxon>Diplogasteroidea</taxon>
        <taxon>Neodiplogasteridae</taxon>
        <taxon>Pristionchus</taxon>
    </lineage>
</organism>
<accession>A0A2A6BEP7</accession>
<proteinExistence type="predicted"/>
<dbReference type="EnsemblMetazoa" id="PPA36983.1">
    <property type="protein sequence ID" value="PPA36983.1"/>
    <property type="gene ID" value="WBGene00275352"/>
</dbReference>
<keyword evidence="2" id="KW-1185">Reference proteome</keyword>
<gene>
    <name evidence="1" type="primary">WBGene00275352</name>
</gene>
<reference evidence="2" key="1">
    <citation type="journal article" date="2008" name="Nat. Genet.">
        <title>The Pristionchus pacificus genome provides a unique perspective on nematode lifestyle and parasitism.</title>
        <authorList>
            <person name="Dieterich C."/>
            <person name="Clifton S.W."/>
            <person name="Schuster L.N."/>
            <person name="Chinwalla A."/>
            <person name="Delehaunty K."/>
            <person name="Dinkelacker I."/>
            <person name="Fulton L."/>
            <person name="Fulton R."/>
            <person name="Godfrey J."/>
            <person name="Minx P."/>
            <person name="Mitreva M."/>
            <person name="Roeseler W."/>
            <person name="Tian H."/>
            <person name="Witte H."/>
            <person name="Yang S.P."/>
            <person name="Wilson R.K."/>
            <person name="Sommer R.J."/>
        </authorList>
    </citation>
    <scope>NUCLEOTIDE SEQUENCE [LARGE SCALE GENOMIC DNA]</scope>
    <source>
        <strain evidence="2">PS312</strain>
    </source>
</reference>